<dbReference type="Proteomes" id="UP001626536">
    <property type="component" value="Chromosome"/>
</dbReference>
<evidence type="ECO:0000313" key="6">
    <source>
        <dbReference type="EMBL" id="WOJ90394.1"/>
    </source>
</evidence>
<organism evidence="6 7">
    <name type="scientific">Methylocapsa polymorpha</name>
    <dbReference type="NCBI Taxonomy" id="3080828"/>
    <lineage>
        <taxon>Bacteria</taxon>
        <taxon>Pseudomonadati</taxon>
        <taxon>Pseudomonadota</taxon>
        <taxon>Alphaproteobacteria</taxon>
        <taxon>Hyphomicrobiales</taxon>
        <taxon>Beijerinckiaceae</taxon>
        <taxon>Methylocapsa</taxon>
    </lineage>
</organism>
<dbReference type="GO" id="GO:0004601">
    <property type="term" value="F:peroxidase activity"/>
    <property type="evidence" value="ECO:0007669"/>
    <property type="project" value="UniProtKB-KW"/>
</dbReference>
<dbReference type="EMBL" id="CP136862">
    <property type="protein sequence ID" value="WOJ90394.1"/>
    <property type="molecule type" value="Genomic_DNA"/>
</dbReference>
<name>A0ABZ0HVF2_9HYPH</name>
<keyword evidence="7" id="KW-1185">Reference proteome</keyword>
<evidence type="ECO:0000256" key="1">
    <source>
        <dbReference type="ARBA" id="ARBA00001970"/>
    </source>
</evidence>
<evidence type="ECO:0000256" key="4">
    <source>
        <dbReference type="ARBA" id="ARBA00023002"/>
    </source>
</evidence>
<protein>
    <submittedName>
        <fullName evidence="6">Peroxidase</fullName>
    </submittedName>
</protein>
<accession>A0ABZ0HVF2</accession>
<keyword evidence="2 6" id="KW-0575">Peroxidase</keyword>
<evidence type="ECO:0000256" key="3">
    <source>
        <dbReference type="ARBA" id="ARBA00022723"/>
    </source>
</evidence>
<reference evidence="6 7" key="1">
    <citation type="submission" date="2023-10" db="EMBL/GenBank/DDBJ databases">
        <title>Novel methanotroph of the genus Methylocapsa from a subarctic wetland.</title>
        <authorList>
            <person name="Belova S.E."/>
            <person name="Oshkin I.Y."/>
            <person name="Miroshnikov K."/>
            <person name="Dedysh S.N."/>
        </authorList>
    </citation>
    <scope>NUCLEOTIDE SEQUENCE [LARGE SCALE GENOMIC DNA]</scope>
    <source>
        <strain evidence="6 7">RX1</strain>
    </source>
</reference>
<evidence type="ECO:0000256" key="5">
    <source>
        <dbReference type="ARBA" id="ARBA00023004"/>
    </source>
</evidence>
<dbReference type="SUPFAM" id="SSF54909">
    <property type="entry name" value="Dimeric alpha+beta barrel"/>
    <property type="match status" value="1"/>
</dbReference>
<sequence>MPQPVSELSDIQAIVRSGFSRLDEAAFLLLRVKDPAEARAWLAAIVEEPKHDKLTYRVTHAADLEDHQERALQVAITGAGLRNLGAPEDLVRAFSREFRLGLSGDETEAEGRSRRLGDIGENAPANWDWGGNGEAPDVLVMLYAEAGGLASFRQAVSADLALGFDVHAALVAASTPNDAKVRREPFGFVDGVSQPAIDWEGRRKIGTSDDLEYGNLIAAGEFLLGYENEYGFYTERPLLDPAQDPDDLLAAAEDNPARRDLGRNGAYLVFRQLEQDVSGFWRFAAATSPEDDGVGLAEAIVGRRLATGDPLITASDAEIRGVGPDALDIRQNGFSFDSDPKGLACPFGAHIRRANPRTGDIPGGRQSLISWALRMIGLKRGGPREDLLSSSRLHRIIRRGRAYGAVADREAALRDGAHDSKSGLYFIALNANLSRQFEFIQNAWIANAKFNGLTGETDPLLGNRLPSPLGHATDGFTAAQPCGPSRRIAGLPQFITVRGGAYFFLPSLRALRFLARQSEAG</sequence>
<dbReference type="InterPro" id="IPR011008">
    <property type="entry name" value="Dimeric_a/b-barrel"/>
</dbReference>
<keyword evidence="5" id="KW-0408">Iron</keyword>
<keyword evidence="4" id="KW-0560">Oxidoreductase</keyword>
<dbReference type="InterPro" id="IPR006314">
    <property type="entry name" value="Dyp_peroxidase"/>
</dbReference>
<evidence type="ECO:0000313" key="7">
    <source>
        <dbReference type="Proteomes" id="UP001626536"/>
    </source>
</evidence>
<proteinExistence type="predicted"/>
<dbReference type="PANTHER" id="PTHR30521:SF5">
    <property type="entry name" value="BLR4509 PROTEIN"/>
    <property type="match status" value="1"/>
</dbReference>
<dbReference type="PROSITE" id="PS51404">
    <property type="entry name" value="DYP_PEROXIDASE"/>
    <property type="match status" value="1"/>
</dbReference>
<dbReference type="PANTHER" id="PTHR30521">
    <property type="entry name" value="DEFERROCHELATASE/PEROXIDASE"/>
    <property type="match status" value="1"/>
</dbReference>
<evidence type="ECO:0000256" key="2">
    <source>
        <dbReference type="ARBA" id="ARBA00022559"/>
    </source>
</evidence>
<gene>
    <name evidence="6" type="ORF">RZS28_03620</name>
</gene>
<keyword evidence="3" id="KW-0479">Metal-binding</keyword>
<comment type="cofactor">
    <cofactor evidence="1">
        <name>heme b</name>
        <dbReference type="ChEBI" id="CHEBI:60344"/>
    </cofactor>
</comment>
<dbReference type="RefSeq" id="WP_407339842.1">
    <property type="nucleotide sequence ID" value="NZ_CP136862.1"/>
</dbReference>